<dbReference type="PROSITE" id="PS51462">
    <property type="entry name" value="NUDIX"/>
    <property type="match status" value="1"/>
</dbReference>
<comment type="cofactor">
    <cofactor evidence="2">
        <name>Zn(2+)</name>
        <dbReference type="ChEBI" id="CHEBI:29105"/>
    </cofactor>
</comment>
<comment type="catalytic activity">
    <reaction evidence="9">
        <text>a 5'-end NAD(+)-phospho-ribonucleoside in mRNA + H2O = a 5'-end phospho-adenosine-phospho-ribonucleoside in mRNA + beta-nicotinamide D-ribonucleotide + 2 H(+)</text>
        <dbReference type="Rhea" id="RHEA:60876"/>
        <dbReference type="Rhea" id="RHEA-COMP:15698"/>
        <dbReference type="Rhea" id="RHEA-COMP:15719"/>
        <dbReference type="ChEBI" id="CHEBI:14649"/>
        <dbReference type="ChEBI" id="CHEBI:15377"/>
        <dbReference type="ChEBI" id="CHEBI:15378"/>
        <dbReference type="ChEBI" id="CHEBI:144029"/>
        <dbReference type="ChEBI" id="CHEBI:144051"/>
    </reaction>
    <physiologicalReaction direction="left-to-right" evidence="9">
        <dbReference type="Rhea" id="RHEA:60877"/>
    </physiologicalReaction>
</comment>
<dbReference type="GO" id="GO:0019677">
    <property type="term" value="P:NAD+ catabolic process"/>
    <property type="evidence" value="ECO:0007669"/>
    <property type="project" value="TreeGrafter"/>
</dbReference>
<accession>A0A067PLK3</accession>
<dbReference type="FunCoup" id="A0A067PLK3">
    <property type="interactions" value="97"/>
</dbReference>
<dbReference type="GO" id="GO:0006742">
    <property type="term" value="P:NADP+ catabolic process"/>
    <property type="evidence" value="ECO:0007669"/>
    <property type="project" value="TreeGrafter"/>
</dbReference>
<dbReference type="InterPro" id="IPR049734">
    <property type="entry name" value="NudC-like_C"/>
</dbReference>
<dbReference type="InterPro" id="IPR020084">
    <property type="entry name" value="NUDIX_hydrolase_CS"/>
</dbReference>
<evidence type="ECO:0000256" key="8">
    <source>
        <dbReference type="ARBA" id="ARBA00023027"/>
    </source>
</evidence>
<evidence type="ECO:0000256" key="10">
    <source>
        <dbReference type="SAM" id="MobiDB-lite"/>
    </source>
</evidence>
<dbReference type="EMBL" id="KL197724">
    <property type="protein sequence ID" value="KDQ55689.1"/>
    <property type="molecule type" value="Genomic_DNA"/>
</dbReference>
<evidence type="ECO:0000256" key="1">
    <source>
        <dbReference type="ARBA" id="ARBA00001946"/>
    </source>
</evidence>
<dbReference type="Gene3D" id="3.90.79.10">
    <property type="entry name" value="Nucleoside Triphosphate Pyrophosphohydrolase"/>
    <property type="match status" value="1"/>
</dbReference>
<keyword evidence="7" id="KW-0460">Magnesium</keyword>
<dbReference type="CDD" id="cd03429">
    <property type="entry name" value="NUDIX_NADH_pyrophosphatase_Nudt13"/>
    <property type="match status" value="1"/>
</dbReference>
<dbReference type="Pfam" id="PF00293">
    <property type="entry name" value="NUDIX"/>
    <property type="match status" value="1"/>
</dbReference>
<dbReference type="SUPFAM" id="SSF55811">
    <property type="entry name" value="Nudix"/>
    <property type="match status" value="1"/>
</dbReference>
<comment type="cofactor">
    <cofactor evidence="1">
        <name>Mg(2+)</name>
        <dbReference type="ChEBI" id="CHEBI:18420"/>
    </cofactor>
</comment>
<dbReference type="PROSITE" id="PS00893">
    <property type="entry name" value="NUDIX_BOX"/>
    <property type="match status" value="1"/>
</dbReference>
<feature type="domain" description="Nudix hydrolase" evidence="11">
    <location>
        <begin position="256"/>
        <end position="384"/>
    </location>
</feature>
<dbReference type="InterPro" id="IPR000086">
    <property type="entry name" value="NUDIX_hydrolase_dom"/>
</dbReference>
<comment type="similarity">
    <text evidence="3">Belongs to the Nudix hydrolase family. NudC subfamily.</text>
</comment>
<dbReference type="InterPro" id="IPR015797">
    <property type="entry name" value="NUDIX_hydrolase-like_dom_sf"/>
</dbReference>
<dbReference type="GO" id="GO:0005777">
    <property type="term" value="C:peroxisome"/>
    <property type="evidence" value="ECO:0007669"/>
    <property type="project" value="TreeGrafter"/>
</dbReference>
<reference evidence="13" key="1">
    <citation type="journal article" date="2014" name="Proc. Natl. Acad. Sci. U.S.A.">
        <title>Extensive sampling of basidiomycete genomes demonstrates inadequacy of the white-rot/brown-rot paradigm for wood decay fungi.</title>
        <authorList>
            <person name="Riley R."/>
            <person name="Salamov A.A."/>
            <person name="Brown D.W."/>
            <person name="Nagy L.G."/>
            <person name="Floudas D."/>
            <person name="Held B.W."/>
            <person name="Levasseur A."/>
            <person name="Lombard V."/>
            <person name="Morin E."/>
            <person name="Otillar R."/>
            <person name="Lindquist E.A."/>
            <person name="Sun H."/>
            <person name="LaButti K.M."/>
            <person name="Schmutz J."/>
            <person name="Jabbour D."/>
            <person name="Luo H."/>
            <person name="Baker S.E."/>
            <person name="Pisabarro A.G."/>
            <person name="Walton J.D."/>
            <person name="Blanchette R.A."/>
            <person name="Henrissat B."/>
            <person name="Martin F."/>
            <person name="Cullen D."/>
            <person name="Hibbett D.S."/>
            <person name="Grigoriev I.V."/>
        </authorList>
    </citation>
    <scope>NUCLEOTIDE SEQUENCE [LARGE SCALE GENOMIC DNA]</scope>
    <source>
        <strain evidence="13">MUCL 33604</strain>
    </source>
</reference>
<keyword evidence="5" id="KW-0479">Metal-binding</keyword>
<evidence type="ECO:0000256" key="6">
    <source>
        <dbReference type="ARBA" id="ARBA00022801"/>
    </source>
</evidence>
<keyword evidence="8" id="KW-0520">NAD</keyword>
<protein>
    <recommendedName>
        <fullName evidence="4">NAD(+) diphosphatase</fullName>
        <ecNumber evidence="4">3.6.1.22</ecNumber>
    </recommendedName>
</protein>
<evidence type="ECO:0000313" key="12">
    <source>
        <dbReference type="EMBL" id="KDQ55689.1"/>
    </source>
</evidence>
<dbReference type="AlphaFoldDB" id="A0A067PLK3"/>
<name>A0A067PLK3_9AGAM</name>
<dbReference type="GO" id="GO:0035529">
    <property type="term" value="F:NADH pyrophosphatase activity"/>
    <property type="evidence" value="ECO:0007669"/>
    <property type="project" value="TreeGrafter"/>
</dbReference>
<evidence type="ECO:0000256" key="5">
    <source>
        <dbReference type="ARBA" id="ARBA00022723"/>
    </source>
</evidence>
<dbReference type="Proteomes" id="UP000027265">
    <property type="component" value="Unassembled WGS sequence"/>
</dbReference>
<dbReference type="Gene3D" id="3.90.79.20">
    <property type="match status" value="1"/>
</dbReference>
<dbReference type="PANTHER" id="PTHR42904:SF6">
    <property type="entry name" value="NAD-CAPPED RNA HYDROLASE NUDT12"/>
    <property type="match status" value="1"/>
</dbReference>
<evidence type="ECO:0000256" key="3">
    <source>
        <dbReference type="ARBA" id="ARBA00009595"/>
    </source>
</evidence>
<dbReference type="EC" id="3.6.1.22" evidence="4"/>
<evidence type="ECO:0000256" key="9">
    <source>
        <dbReference type="ARBA" id="ARBA00023679"/>
    </source>
</evidence>
<dbReference type="OrthoDB" id="10249612at2759"/>
<dbReference type="GO" id="GO:0046872">
    <property type="term" value="F:metal ion binding"/>
    <property type="evidence" value="ECO:0007669"/>
    <property type="project" value="UniProtKB-KW"/>
</dbReference>
<dbReference type="HOGENOM" id="CLU_037162_0_2_1"/>
<evidence type="ECO:0000259" key="11">
    <source>
        <dbReference type="PROSITE" id="PS51462"/>
    </source>
</evidence>
<dbReference type="STRING" id="933084.A0A067PLK3"/>
<dbReference type="PANTHER" id="PTHR42904">
    <property type="entry name" value="NUDIX HYDROLASE, NUDC SUBFAMILY"/>
    <property type="match status" value="1"/>
</dbReference>
<proteinExistence type="inferred from homology"/>
<evidence type="ECO:0000256" key="2">
    <source>
        <dbReference type="ARBA" id="ARBA00001947"/>
    </source>
</evidence>
<gene>
    <name evidence="12" type="ORF">JAAARDRAFT_37099</name>
</gene>
<evidence type="ECO:0000256" key="7">
    <source>
        <dbReference type="ARBA" id="ARBA00022842"/>
    </source>
</evidence>
<feature type="compositionally biased region" description="Basic and acidic residues" evidence="10">
    <location>
        <begin position="418"/>
        <end position="428"/>
    </location>
</feature>
<dbReference type="InterPro" id="IPR050241">
    <property type="entry name" value="NAD-cap_RNA_hydrolase_NudC"/>
</dbReference>
<sequence length="470" mass="51238">MGETYVNFLGGAPLNRLSWLRSSATFLNSIIASPDTRWLVVQAGQPLLSTRPNADGQPRSLARLSTVDVRPFLGTEPFFGQGQKDGESAPEGVHVLEAARLRHAPIVFLGLHEPDGNTAGALPSSDFSTKGETPETVVSRIKGTAYFTVDVTDIEEETVTSVLENTQAAKAGEILEFSEPRSAMGSFDGFQAAIFAETRSMVDWNARNKFCPACGSPVYSLWAGWKLTCSSLLPWADNSGRKPCPTAKGLHNFSHPRTDPVVIMIAIDQSGDKILLGRNKKFPGGFYSALAGFIEPGESFEDAVKREMWEEAGVTVWNVKYHSTQPWPYPANLMVGFYATADSSQPIRTDLDNELEDAQWYTRSEVLTILGRPGGTSFTRRDHRQMAAAQEERINNESAPQQGAAVLAHSDPNIQQSKGKEDEIKQKDQAPNGLPPIKVPPLTAIAGVLISEWAHGRITNITTSPMKGNL</sequence>
<keyword evidence="13" id="KW-1185">Reference proteome</keyword>
<evidence type="ECO:0000256" key="4">
    <source>
        <dbReference type="ARBA" id="ARBA00012381"/>
    </source>
</evidence>
<feature type="region of interest" description="Disordered" evidence="10">
    <location>
        <begin position="415"/>
        <end position="438"/>
    </location>
</feature>
<evidence type="ECO:0000313" key="13">
    <source>
        <dbReference type="Proteomes" id="UP000027265"/>
    </source>
</evidence>
<dbReference type="GO" id="GO:0005829">
    <property type="term" value="C:cytosol"/>
    <property type="evidence" value="ECO:0007669"/>
    <property type="project" value="TreeGrafter"/>
</dbReference>
<keyword evidence="6" id="KW-0378">Hydrolase</keyword>
<dbReference type="InParanoid" id="A0A067PLK3"/>
<organism evidence="12 13">
    <name type="scientific">Jaapia argillacea MUCL 33604</name>
    <dbReference type="NCBI Taxonomy" id="933084"/>
    <lineage>
        <taxon>Eukaryota</taxon>
        <taxon>Fungi</taxon>
        <taxon>Dikarya</taxon>
        <taxon>Basidiomycota</taxon>
        <taxon>Agaricomycotina</taxon>
        <taxon>Agaricomycetes</taxon>
        <taxon>Agaricomycetidae</taxon>
        <taxon>Jaapiales</taxon>
        <taxon>Jaapiaceae</taxon>
        <taxon>Jaapia</taxon>
    </lineage>
</organism>